<evidence type="ECO:0000256" key="1">
    <source>
        <dbReference type="SAM" id="MobiDB-lite"/>
    </source>
</evidence>
<name>A0ABQ5G4M5_9ASTR</name>
<accession>A0ABQ5G4M5</accession>
<evidence type="ECO:0000313" key="3">
    <source>
        <dbReference type="Proteomes" id="UP001151760"/>
    </source>
</evidence>
<protein>
    <submittedName>
        <fullName evidence="2">Uncharacterized protein</fullName>
    </submittedName>
</protein>
<organism evidence="2 3">
    <name type="scientific">Tanacetum coccineum</name>
    <dbReference type="NCBI Taxonomy" id="301880"/>
    <lineage>
        <taxon>Eukaryota</taxon>
        <taxon>Viridiplantae</taxon>
        <taxon>Streptophyta</taxon>
        <taxon>Embryophyta</taxon>
        <taxon>Tracheophyta</taxon>
        <taxon>Spermatophyta</taxon>
        <taxon>Magnoliopsida</taxon>
        <taxon>eudicotyledons</taxon>
        <taxon>Gunneridae</taxon>
        <taxon>Pentapetalae</taxon>
        <taxon>asterids</taxon>
        <taxon>campanulids</taxon>
        <taxon>Asterales</taxon>
        <taxon>Asteraceae</taxon>
        <taxon>Asteroideae</taxon>
        <taxon>Anthemideae</taxon>
        <taxon>Anthemidinae</taxon>
        <taxon>Tanacetum</taxon>
    </lineage>
</organism>
<sequence length="289" mass="32460">MSVQELLLQKKLHKALQAVCEKLNQQEQAATVSTHTPEPSRRFNFIYDDDEESTIPLNEIISQIPPSIAITPVLPTMEPEDSLIMGDENLSTIPEKESDKVIKSSVGDFVPIPSESEDTSESGSECDLPSCDDFSSIDVLRGNSMTSSNPLFDANDDFTSSDDKSLPEEDVQEENFKIYSNPLFEFDEEYIYSDVNPLFNEVLEDIENKDSYVSNLDESDLLVTPLFDANEDECFDPGGDINKIDAFLDIDVSTDIEDGYHDSEGDIIYLECLITNDTRIISSRRCFRS</sequence>
<gene>
    <name evidence="2" type="ORF">Tco_1029881</name>
</gene>
<dbReference type="EMBL" id="BQNB010018091">
    <property type="protein sequence ID" value="GJT70595.1"/>
    <property type="molecule type" value="Genomic_DNA"/>
</dbReference>
<reference evidence="2" key="2">
    <citation type="submission" date="2022-01" db="EMBL/GenBank/DDBJ databases">
        <authorList>
            <person name="Yamashiro T."/>
            <person name="Shiraishi A."/>
            <person name="Satake H."/>
            <person name="Nakayama K."/>
        </authorList>
    </citation>
    <scope>NUCLEOTIDE SEQUENCE</scope>
</reference>
<comment type="caution">
    <text evidence="2">The sequence shown here is derived from an EMBL/GenBank/DDBJ whole genome shotgun (WGS) entry which is preliminary data.</text>
</comment>
<feature type="region of interest" description="Disordered" evidence="1">
    <location>
        <begin position="108"/>
        <end position="128"/>
    </location>
</feature>
<proteinExistence type="predicted"/>
<reference evidence="2" key="1">
    <citation type="journal article" date="2022" name="Int. J. Mol. Sci.">
        <title>Draft Genome of Tanacetum Coccineum: Genomic Comparison of Closely Related Tanacetum-Family Plants.</title>
        <authorList>
            <person name="Yamashiro T."/>
            <person name="Shiraishi A."/>
            <person name="Nakayama K."/>
            <person name="Satake H."/>
        </authorList>
    </citation>
    <scope>NUCLEOTIDE SEQUENCE</scope>
</reference>
<evidence type="ECO:0000313" key="2">
    <source>
        <dbReference type="EMBL" id="GJT70595.1"/>
    </source>
</evidence>
<dbReference type="Proteomes" id="UP001151760">
    <property type="component" value="Unassembled WGS sequence"/>
</dbReference>
<keyword evidence="3" id="KW-1185">Reference proteome</keyword>